<name>A0A853KVB5_9PROT</name>
<evidence type="ECO:0000313" key="2">
    <source>
        <dbReference type="EMBL" id="OAZ08225.1"/>
    </source>
</evidence>
<reference evidence="2 3" key="1">
    <citation type="submission" date="2014-07" db="EMBL/GenBank/DDBJ databases">
        <title>Draft genome sequence of Thalassospira tepidiphila 1-1B.</title>
        <authorList>
            <person name="Lai Q."/>
            <person name="Shao Z."/>
        </authorList>
    </citation>
    <scope>NUCLEOTIDE SEQUENCE [LARGE SCALE GENOMIC DNA]</scope>
    <source>
        <strain evidence="2 3">MCCC 1A03514</strain>
    </source>
</reference>
<evidence type="ECO:0000313" key="3">
    <source>
        <dbReference type="Proteomes" id="UP000094009"/>
    </source>
</evidence>
<dbReference type="RefSeq" id="WP_064782123.1">
    <property type="nucleotide sequence ID" value="NZ_JPVZ01000010.1"/>
</dbReference>
<keyword evidence="1" id="KW-0732">Signal</keyword>
<organism evidence="2 3">
    <name type="scientific">Thalassospira tepidiphila MCCC 1A03514</name>
    <dbReference type="NCBI Taxonomy" id="1177930"/>
    <lineage>
        <taxon>Bacteria</taxon>
        <taxon>Pseudomonadati</taxon>
        <taxon>Pseudomonadota</taxon>
        <taxon>Alphaproteobacteria</taxon>
        <taxon>Rhodospirillales</taxon>
        <taxon>Thalassospiraceae</taxon>
        <taxon>Thalassospira</taxon>
    </lineage>
</organism>
<dbReference type="EMBL" id="JPVZ01000010">
    <property type="protein sequence ID" value="OAZ08225.1"/>
    <property type="molecule type" value="Genomic_DNA"/>
</dbReference>
<dbReference type="AlphaFoldDB" id="A0A853KVB5"/>
<dbReference type="Proteomes" id="UP000094009">
    <property type="component" value="Unassembled WGS sequence"/>
</dbReference>
<proteinExistence type="predicted"/>
<evidence type="ECO:0000256" key="1">
    <source>
        <dbReference type="SAM" id="SignalP"/>
    </source>
</evidence>
<gene>
    <name evidence="2" type="ORF">TH4_17975</name>
</gene>
<sequence>MYRIAPIFAAISLLSSYSVGAIELDQQKQAIDLIQKTASALCNNIPTDGETTTVTLDGEATLELNMLFRKLVDLNISGAAEFSRGTYQGVLQEDLSAIVLASQECTRAVWTDLQAKLIPSLTTVDPQLSPSELLVKDQNPTKLTIVGADLKNYVGSDKTYLTVRVENLATVSAKNVKARFFTPKSELLDKTNVHKTFHRSDLIIRSGNSYEFPIISISELAEVLIPKTNGWKYIGQTRGTNFPSDNEARQKLCSSAPFELCPYSLSMKGIAVSLEYESIFGDKIQTLSSINVIFGKSGI</sequence>
<protein>
    <submittedName>
        <fullName evidence="2">Uncharacterized protein</fullName>
    </submittedName>
</protein>
<feature type="chain" id="PRO_5032340968" evidence="1">
    <location>
        <begin position="22"/>
        <end position="299"/>
    </location>
</feature>
<accession>A0A853KVB5</accession>
<feature type="signal peptide" evidence="1">
    <location>
        <begin position="1"/>
        <end position="21"/>
    </location>
</feature>
<comment type="caution">
    <text evidence="2">The sequence shown here is derived from an EMBL/GenBank/DDBJ whole genome shotgun (WGS) entry which is preliminary data.</text>
</comment>